<dbReference type="EC" id="3.1.3.5" evidence="7"/>
<evidence type="ECO:0000256" key="3">
    <source>
        <dbReference type="ARBA" id="ARBA00022490"/>
    </source>
</evidence>
<keyword evidence="6 7" id="KW-0378">Hydrolase</keyword>
<comment type="catalytic activity">
    <reaction evidence="1 7">
        <text>a ribonucleoside 5'-phosphate + H2O = a ribonucleoside + phosphate</text>
        <dbReference type="Rhea" id="RHEA:12484"/>
        <dbReference type="ChEBI" id="CHEBI:15377"/>
        <dbReference type="ChEBI" id="CHEBI:18254"/>
        <dbReference type="ChEBI" id="CHEBI:43474"/>
        <dbReference type="ChEBI" id="CHEBI:58043"/>
        <dbReference type="EC" id="3.1.3.5"/>
    </reaction>
</comment>
<organism evidence="9 10">
    <name type="scientific">Xiashengella succiniciproducens</name>
    <dbReference type="NCBI Taxonomy" id="2949635"/>
    <lineage>
        <taxon>Bacteria</taxon>
        <taxon>Pseudomonadati</taxon>
        <taxon>Bacteroidota</taxon>
        <taxon>Bacteroidia</taxon>
        <taxon>Marinilabiliales</taxon>
        <taxon>Marinilabiliaceae</taxon>
        <taxon>Xiashengella</taxon>
    </lineage>
</organism>
<sequence>MEKIKKDHRPLILVTNDDGVQAKGLKALVEAVRPFGDVVVIAPDSGMSGMSHAITVTRPLYLTKVLEEEGLTIFKSSGTPSDCVKLALHEVLGDKPDYLVSGINHGTNSSISMHYSGTVAGAKEGTFNAIPSIAFSLLDHSADADFSHAVNYVRQVFELVLEHGMAEGVCYNVNMPKGEIKGLRVCRQAKGNWIEGFEKRYEPGTGKPYYWMTGSYVNLDTDAEDTDEWTLDHGYAALVPFTIDPTCMETVSRLKSLGVEDRLPVSN</sequence>
<dbReference type="EMBL" id="CP098400">
    <property type="protein sequence ID" value="URW79247.1"/>
    <property type="molecule type" value="Genomic_DNA"/>
</dbReference>
<proteinExistence type="inferred from homology"/>
<keyword evidence="4 7" id="KW-0479">Metal-binding</keyword>
<dbReference type="RefSeq" id="WP_250722985.1">
    <property type="nucleotide sequence ID" value="NZ_CP098400.1"/>
</dbReference>
<evidence type="ECO:0000256" key="7">
    <source>
        <dbReference type="HAMAP-Rule" id="MF_00060"/>
    </source>
</evidence>
<keyword evidence="10" id="KW-1185">Reference proteome</keyword>
<dbReference type="GO" id="GO:0046872">
    <property type="term" value="F:metal ion binding"/>
    <property type="evidence" value="ECO:0007669"/>
    <property type="project" value="UniProtKB-UniRule"/>
</dbReference>
<dbReference type="GO" id="GO:0008253">
    <property type="term" value="F:5'-nucleotidase activity"/>
    <property type="evidence" value="ECO:0007669"/>
    <property type="project" value="UniProtKB-UniRule"/>
</dbReference>
<dbReference type="HAMAP" id="MF_00060">
    <property type="entry name" value="SurE"/>
    <property type="match status" value="1"/>
</dbReference>
<comment type="cofactor">
    <cofactor evidence="7">
        <name>a divalent metal cation</name>
        <dbReference type="ChEBI" id="CHEBI:60240"/>
    </cofactor>
    <text evidence="7">Binds 1 divalent metal cation per subunit.</text>
</comment>
<dbReference type="InterPro" id="IPR002828">
    <property type="entry name" value="SurE-like_Pase/nucleotidase"/>
</dbReference>
<reference evidence="9" key="1">
    <citation type="submission" date="2022-05" db="EMBL/GenBank/DDBJ databases">
        <authorList>
            <person name="Sun X."/>
        </authorList>
    </citation>
    <scope>NUCLEOTIDE SEQUENCE</scope>
    <source>
        <strain evidence="9">Ai-910</strain>
    </source>
</reference>
<dbReference type="Pfam" id="PF01975">
    <property type="entry name" value="SurE"/>
    <property type="match status" value="1"/>
</dbReference>
<feature type="binding site" evidence="7">
    <location>
        <position position="18"/>
    </location>
    <ligand>
        <name>a divalent metal cation</name>
        <dbReference type="ChEBI" id="CHEBI:60240"/>
    </ligand>
</feature>
<dbReference type="GO" id="GO:0008254">
    <property type="term" value="F:3'-nucleotidase activity"/>
    <property type="evidence" value="ECO:0007669"/>
    <property type="project" value="TreeGrafter"/>
</dbReference>
<dbReference type="InterPro" id="IPR030048">
    <property type="entry name" value="SurE"/>
</dbReference>
<evidence type="ECO:0000256" key="5">
    <source>
        <dbReference type="ARBA" id="ARBA00022741"/>
    </source>
</evidence>
<dbReference type="PANTHER" id="PTHR30457:SF12">
    <property type="entry name" value="5'_3'-NUCLEOTIDASE SURE"/>
    <property type="match status" value="1"/>
</dbReference>
<dbReference type="NCBIfam" id="TIGR00087">
    <property type="entry name" value="surE"/>
    <property type="match status" value="1"/>
</dbReference>
<name>A0A9J6ZP07_9BACT</name>
<dbReference type="NCBIfam" id="NF001492">
    <property type="entry name" value="PRK00346.2-2"/>
    <property type="match status" value="1"/>
</dbReference>
<feature type="binding site" evidence="7">
    <location>
        <position position="104"/>
    </location>
    <ligand>
        <name>a divalent metal cation</name>
        <dbReference type="ChEBI" id="CHEBI:60240"/>
    </ligand>
</feature>
<dbReference type="Proteomes" id="UP001056426">
    <property type="component" value="Chromosome"/>
</dbReference>
<comment type="function">
    <text evidence="7">Nucleotidase that shows phosphatase activity on nucleoside 5'-monophosphates.</text>
</comment>
<keyword evidence="5 7" id="KW-0547">Nucleotide-binding</keyword>
<dbReference type="Gene3D" id="3.40.1210.10">
    <property type="entry name" value="Survival protein SurE-like phosphatase/nucleotidase"/>
    <property type="match status" value="1"/>
</dbReference>
<reference evidence="9" key="2">
    <citation type="submission" date="2022-06" db="EMBL/GenBank/DDBJ databases">
        <title>Xiashengella guii gen. nov. sp. nov., a bacterium isolated form anaerobic digestion tank.</title>
        <authorList>
            <person name="Huang H."/>
        </authorList>
    </citation>
    <scope>NUCLEOTIDE SEQUENCE</scope>
    <source>
        <strain evidence="9">Ai-910</strain>
    </source>
</reference>
<evidence type="ECO:0000256" key="1">
    <source>
        <dbReference type="ARBA" id="ARBA00000815"/>
    </source>
</evidence>
<dbReference type="AlphaFoldDB" id="A0A9J6ZP07"/>
<dbReference type="GO" id="GO:0000166">
    <property type="term" value="F:nucleotide binding"/>
    <property type="evidence" value="ECO:0007669"/>
    <property type="project" value="UniProtKB-KW"/>
</dbReference>
<dbReference type="GO" id="GO:0005737">
    <property type="term" value="C:cytoplasm"/>
    <property type="evidence" value="ECO:0007669"/>
    <property type="project" value="UniProtKB-SubCell"/>
</dbReference>
<comment type="subcellular location">
    <subcellularLocation>
        <location evidence="7">Cytoplasm</location>
    </subcellularLocation>
</comment>
<feature type="binding site" evidence="7">
    <location>
        <position position="17"/>
    </location>
    <ligand>
        <name>a divalent metal cation</name>
        <dbReference type="ChEBI" id="CHEBI:60240"/>
    </ligand>
</feature>
<dbReference type="GO" id="GO:0004309">
    <property type="term" value="F:exopolyphosphatase activity"/>
    <property type="evidence" value="ECO:0007669"/>
    <property type="project" value="TreeGrafter"/>
</dbReference>
<evidence type="ECO:0000256" key="6">
    <source>
        <dbReference type="ARBA" id="ARBA00022801"/>
    </source>
</evidence>
<dbReference type="InterPro" id="IPR036523">
    <property type="entry name" value="SurE-like_sf"/>
</dbReference>
<evidence type="ECO:0000256" key="2">
    <source>
        <dbReference type="ARBA" id="ARBA00011062"/>
    </source>
</evidence>
<dbReference type="SUPFAM" id="SSF64167">
    <property type="entry name" value="SurE-like"/>
    <property type="match status" value="1"/>
</dbReference>
<gene>
    <name evidence="7 9" type="primary">surE</name>
    <name evidence="9" type="ORF">M9189_10315</name>
</gene>
<comment type="similarity">
    <text evidence="2 7">Belongs to the SurE nucleotidase family.</text>
</comment>
<dbReference type="PANTHER" id="PTHR30457">
    <property type="entry name" value="5'-NUCLEOTIDASE SURE"/>
    <property type="match status" value="1"/>
</dbReference>
<keyword evidence="3 7" id="KW-0963">Cytoplasm</keyword>
<dbReference type="KEGG" id="alkq:M9189_10315"/>
<feature type="domain" description="Survival protein SurE-like phosphatase/nucleotidase" evidence="8">
    <location>
        <begin position="12"/>
        <end position="193"/>
    </location>
</feature>
<accession>A0A9J6ZP07</accession>
<evidence type="ECO:0000313" key="9">
    <source>
        <dbReference type="EMBL" id="URW79247.1"/>
    </source>
</evidence>
<protein>
    <recommendedName>
        <fullName evidence="7">5'-nucleotidase SurE</fullName>
        <ecNumber evidence="7">3.1.3.5</ecNumber>
    </recommendedName>
    <alternativeName>
        <fullName evidence="7">Nucleoside 5'-monophosphate phosphohydrolase</fullName>
    </alternativeName>
</protein>
<evidence type="ECO:0000313" key="10">
    <source>
        <dbReference type="Proteomes" id="UP001056426"/>
    </source>
</evidence>
<feature type="binding site" evidence="7">
    <location>
        <position position="48"/>
    </location>
    <ligand>
        <name>a divalent metal cation</name>
        <dbReference type="ChEBI" id="CHEBI:60240"/>
    </ligand>
</feature>
<evidence type="ECO:0000259" key="8">
    <source>
        <dbReference type="Pfam" id="PF01975"/>
    </source>
</evidence>
<evidence type="ECO:0000256" key="4">
    <source>
        <dbReference type="ARBA" id="ARBA00022723"/>
    </source>
</evidence>